<dbReference type="Proteomes" id="UP000198510">
    <property type="component" value="Unassembled WGS sequence"/>
</dbReference>
<dbReference type="EMBL" id="FNFO01000011">
    <property type="protein sequence ID" value="SDM18194.1"/>
    <property type="molecule type" value="Genomic_DNA"/>
</dbReference>
<proteinExistence type="predicted"/>
<accession>A0A1G9R4M1</accession>
<name>A0A1G9R4M1_9BACT</name>
<dbReference type="STRING" id="1075417.SAMN05421823_11134"/>
<dbReference type="RefSeq" id="WP_176956174.1">
    <property type="nucleotide sequence ID" value="NZ_FNFO01000011.1"/>
</dbReference>
<dbReference type="AlphaFoldDB" id="A0A1G9R4M1"/>
<evidence type="ECO:0000313" key="1">
    <source>
        <dbReference type="EMBL" id="SDM18194.1"/>
    </source>
</evidence>
<protein>
    <submittedName>
        <fullName evidence="1">Uncharacterized protein</fullName>
    </submittedName>
</protein>
<gene>
    <name evidence="1" type="ORF">SAMN05421823_11134</name>
</gene>
<evidence type="ECO:0000313" key="2">
    <source>
        <dbReference type="Proteomes" id="UP000198510"/>
    </source>
</evidence>
<keyword evidence="2" id="KW-1185">Reference proteome</keyword>
<organism evidence="1 2">
    <name type="scientific">Catalinimonas alkaloidigena</name>
    <dbReference type="NCBI Taxonomy" id="1075417"/>
    <lineage>
        <taxon>Bacteria</taxon>
        <taxon>Pseudomonadati</taxon>
        <taxon>Bacteroidota</taxon>
        <taxon>Cytophagia</taxon>
        <taxon>Cytophagales</taxon>
        <taxon>Catalimonadaceae</taxon>
        <taxon>Catalinimonas</taxon>
    </lineage>
</organism>
<reference evidence="1 2" key="1">
    <citation type="submission" date="2016-10" db="EMBL/GenBank/DDBJ databases">
        <authorList>
            <person name="de Groot N.N."/>
        </authorList>
    </citation>
    <scope>NUCLEOTIDE SEQUENCE [LARGE SCALE GENOMIC DNA]</scope>
    <source>
        <strain evidence="1 2">DSM 25186</strain>
    </source>
</reference>
<sequence length="213" mass="24631">MILWRPVGIHELRLIYESGMKAFPARLAQQPIFYPVLNEPYACQIAKEWNADSDKGCGYVLRFEVKDAYATQFKKQNVGTSEHEELWVIAEVLPELNAQILGMIELTQAFFREDFQGYEPTTRVFGNLHEGLHQPDPLLQWEALEALDAEGQLEEAVINYNKMLFLHFPYWCAMAETDEDFALLGKLRTTWEKQFSARLCSQATLYTPTNTEE</sequence>